<protein>
    <submittedName>
        <fullName evidence="7">Efflux RND transporter periplasmic adaptor subunit</fullName>
    </submittedName>
</protein>
<keyword evidence="2 3" id="KW-0175">Coiled coil</keyword>
<dbReference type="InterPro" id="IPR006143">
    <property type="entry name" value="RND_pump_MFP"/>
</dbReference>
<gene>
    <name evidence="7" type="ORF">KRX52_19985</name>
</gene>
<accession>A0ABS6N1W3</accession>
<sequence>MRISLLLMAACSLFLAACNDSPEPKTAAAMPPFVKTVAVLGSSEATLGLSGTVRARVESPLAFQVGGRIAKRAIDAGQSVRAGQVLFALDTRDLTQAVSAAEADLAAANAALATAEADLVRHRQLETRNFVSAQALERVQLARREAQTRRDAATARLVQARNGLGYGQLLAPAAGILIEVTGEPGQVVAAGQPVALLAQAEEREIEVYFPQGVTPPEHGEVLAADGTTLPLRLRETAGAVDPQGRTLRARYTLLERQDALVLGTVLRTRFAAQAANEASFTVPIGAIDERGQGPRVWRVSEGRAVPVAVSVLALDGETARIRGPLVADDRVVALGTHLLSDNMPVRELGR</sequence>
<feature type="domain" description="Multidrug resistance protein MdtA-like barrel-sandwich hybrid" evidence="6">
    <location>
        <begin position="64"/>
        <end position="196"/>
    </location>
</feature>
<keyword evidence="8" id="KW-1185">Reference proteome</keyword>
<keyword evidence="4" id="KW-0732">Signal</keyword>
<reference evidence="7 8" key="1">
    <citation type="submission" date="2021-06" db="EMBL/GenBank/DDBJ databases">
        <title>Differences between aerobic and microaerobic xylene degrading microbial communities.</title>
        <authorList>
            <person name="Banerjee S."/>
            <person name="Tancsics A."/>
        </authorList>
    </citation>
    <scope>NUCLEOTIDE SEQUENCE [LARGE SCALE GENOMIC DNA]</scope>
    <source>
        <strain evidence="7 8">MAP12</strain>
    </source>
</reference>
<feature type="chain" id="PRO_5047016354" evidence="4">
    <location>
        <begin position="17"/>
        <end position="350"/>
    </location>
</feature>
<dbReference type="Pfam" id="PF25917">
    <property type="entry name" value="BSH_RND"/>
    <property type="match status" value="1"/>
</dbReference>
<dbReference type="PANTHER" id="PTHR30469">
    <property type="entry name" value="MULTIDRUG RESISTANCE PROTEIN MDTA"/>
    <property type="match status" value="1"/>
</dbReference>
<dbReference type="InterPro" id="IPR058624">
    <property type="entry name" value="MdtA-like_HH"/>
</dbReference>
<dbReference type="PROSITE" id="PS51257">
    <property type="entry name" value="PROKAR_LIPOPROTEIN"/>
    <property type="match status" value="1"/>
</dbReference>
<dbReference type="Pfam" id="PF25876">
    <property type="entry name" value="HH_MFP_RND"/>
    <property type="match status" value="1"/>
</dbReference>
<comment type="similarity">
    <text evidence="1">Belongs to the membrane fusion protein (MFP) (TC 8.A.1) family.</text>
</comment>
<dbReference type="Proteomes" id="UP000813068">
    <property type="component" value="Unassembled WGS sequence"/>
</dbReference>
<feature type="coiled-coil region" evidence="3">
    <location>
        <begin position="98"/>
        <end position="156"/>
    </location>
</feature>
<feature type="signal peptide" evidence="4">
    <location>
        <begin position="1"/>
        <end position="16"/>
    </location>
</feature>
<dbReference type="RefSeq" id="WP_217683484.1">
    <property type="nucleotide sequence ID" value="NZ_JAHRGL010000080.1"/>
</dbReference>
<proteinExistence type="inferred from homology"/>
<evidence type="ECO:0000256" key="4">
    <source>
        <dbReference type="SAM" id="SignalP"/>
    </source>
</evidence>
<dbReference type="InterPro" id="IPR058625">
    <property type="entry name" value="MdtA-like_BSH"/>
</dbReference>
<name>A0ABS6N1W3_9GAMM</name>
<evidence type="ECO:0000313" key="8">
    <source>
        <dbReference type="Proteomes" id="UP000813068"/>
    </source>
</evidence>
<dbReference type="NCBIfam" id="TIGR01730">
    <property type="entry name" value="RND_mfp"/>
    <property type="match status" value="1"/>
</dbReference>
<evidence type="ECO:0000256" key="1">
    <source>
        <dbReference type="ARBA" id="ARBA00009477"/>
    </source>
</evidence>
<organism evidence="7 8">
    <name type="scientific">Geopseudomonas aromaticivorans</name>
    <dbReference type="NCBI Taxonomy" id="2849492"/>
    <lineage>
        <taxon>Bacteria</taxon>
        <taxon>Pseudomonadati</taxon>
        <taxon>Pseudomonadota</taxon>
        <taxon>Gammaproteobacteria</taxon>
        <taxon>Pseudomonadales</taxon>
        <taxon>Pseudomonadaceae</taxon>
        <taxon>Geopseudomonas</taxon>
    </lineage>
</organism>
<evidence type="ECO:0000313" key="7">
    <source>
        <dbReference type="EMBL" id="MBV2135057.1"/>
    </source>
</evidence>
<evidence type="ECO:0000256" key="3">
    <source>
        <dbReference type="SAM" id="Coils"/>
    </source>
</evidence>
<comment type="caution">
    <text evidence="7">The sequence shown here is derived from an EMBL/GenBank/DDBJ whole genome shotgun (WGS) entry which is preliminary data.</text>
</comment>
<dbReference type="PANTHER" id="PTHR30469:SF18">
    <property type="entry name" value="RESISTANCE-NODULATION-CELL DIVISION (RND) EFFLUX MEMBRANE FUSION PROTEIN-RELATED"/>
    <property type="match status" value="1"/>
</dbReference>
<evidence type="ECO:0000259" key="6">
    <source>
        <dbReference type="Pfam" id="PF25917"/>
    </source>
</evidence>
<evidence type="ECO:0000259" key="5">
    <source>
        <dbReference type="Pfam" id="PF25876"/>
    </source>
</evidence>
<dbReference type="EMBL" id="JAHRGL010000080">
    <property type="protein sequence ID" value="MBV2135057.1"/>
    <property type="molecule type" value="Genomic_DNA"/>
</dbReference>
<feature type="domain" description="Multidrug resistance protein MdtA-like alpha-helical hairpin" evidence="5">
    <location>
        <begin position="100"/>
        <end position="166"/>
    </location>
</feature>
<evidence type="ECO:0000256" key="2">
    <source>
        <dbReference type="ARBA" id="ARBA00023054"/>
    </source>
</evidence>